<evidence type="ECO:0008006" key="3">
    <source>
        <dbReference type="Google" id="ProtNLM"/>
    </source>
</evidence>
<sequence length="737" mass="83585">MLGIEKGQTRLEERLSNVRQAFNCQEVFYLENIASKLVADSIGLQEVDRIEMVERKFVEPQLRRGIEEDIPPSDYSVITDWLAGSSPGILVLVGQGGIGKTWVMMNLRSRVTLRTLEFSKPITKGVIFISSTDVTRGFAQVPVPDEYMTLYDLYCASCAAQDEEKRPTDLLSRETFYDALELGSLVIFIDGLDEIITRYRARFSAQSFFSDLTDRLTGDSDGKVVVSCRNIFFDQDEARFSFPYVETFELLGFDACRRSQFFHDALQGMPGRVSKALQLSDQMAALPSGLYVPFVLDLIKDLMLEQADETAVKFEGFSSNILDSTDLNDRIVGQFCQRETLKVLDPIRKLLVDDQVRIFCEIARHIAASRGKVDREALILIVSKVTGRKDAEGFADQLTAHPFISQEEFNRRGIVDFRFDFMPEYFLIVDAFQAFNASRVINEEDVRILNKYCSMSSSFCLALTRKLSVSAHDFYFRILAMHEEGQEVIREKFSEDDQKILQPDSVTARFSFALVSLVAGFLDSSRSLDASNFTAALCEVFGNGSTVRRIALLDGFVRDEERIRLDFRGLRFEECLFHAVDIWSCQYDAKSSFSECRFMSCSGVFSKGSGVALATFEPNCILDIEFEQVFTEGRKKIQGTEDQSIDAIRSFVSDFYRQGGFRPISRENIERYYGASNSVVAFKQIYRLMKRHNVIIEENQGHYVEVRIAKSVHQMAEKLITQGTLGGALRDVASSLR</sequence>
<evidence type="ECO:0000313" key="2">
    <source>
        <dbReference type="Proteomes" id="UP000247512"/>
    </source>
</evidence>
<dbReference type="Gene3D" id="3.40.50.300">
    <property type="entry name" value="P-loop containing nucleotide triphosphate hydrolases"/>
    <property type="match status" value="1"/>
</dbReference>
<accession>A0ABX5P7I1</accession>
<dbReference type="EMBL" id="NIRT01000039">
    <property type="protein sequence ID" value="PYD65179.1"/>
    <property type="molecule type" value="Genomic_DNA"/>
</dbReference>
<protein>
    <recommendedName>
        <fullName evidence="3">NACHT domain-containing protein</fullName>
    </recommendedName>
</protein>
<gene>
    <name evidence="1" type="ORF">CDI09_14880</name>
</gene>
<reference evidence="1 2" key="1">
    <citation type="submission" date="2017-06" db="EMBL/GenBank/DDBJ databases">
        <title>A draft genome sequence of Komagataeibacter nataicola LMG 1536.</title>
        <authorList>
            <person name="Skraban J."/>
            <person name="Cleenwerck I."/>
            <person name="Vandamme P."/>
            <person name="Trcek J."/>
        </authorList>
    </citation>
    <scope>NUCLEOTIDE SEQUENCE [LARGE SCALE GENOMIC DNA]</scope>
    <source>
        <strain evidence="1 2">LMG 1536</strain>
    </source>
</reference>
<organism evidence="1 2">
    <name type="scientific">Komagataeibacter nataicola</name>
    <dbReference type="NCBI Taxonomy" id="265960"/>
    <lineage>
        <taxon>Bacteria</taxon>
        <taxon>Pseudomonadati</taxon>
        <taxon>Pseudomonadota</taxon>
        <taxon>Alphaproteobacteria</taxon>
        <taxon>Acetobacterales</taxon>
        <taxon>Acetobacteraceae</taxon>
        <taxon>Komagataeibacter</taxon>
    </lineage>
</organism>
<keyword evidence="2" id="KW-1185">Reference proteome</keyword>
<dbReference type="InterPro" id="IPR027417">
    <property type="entry name" value="P-loop_NTPase"/>
</dbReference>
<dbReference type="SUPFAM" id="SSF52540">
    <property type="entry name" value="P-loop containing nucleoside triphosphate hydrolases"/>
    <property type="match status" value="1"/>
</dbReference>
<name>A0ABX5P7I1_9PROT</name>
<evidence type="ECO:0000313" key="1">
    <source>
        <dbReference type="EMBL" id="PYD65179.1"/>
    </source>
</evidence>
<comment type="caution">
    <text evidence="1">The sequence shown here is derived from an EMBL/GenBank/DDBJ whole genome shotgun (WGS) entry which is preliminary data.</text>
</comment>
<dbReference type="Proteomes" id="UP000247512">
    <property type="component" value="Unassembled WGS sequence"/>
</dbReference>
<proteinExistence type="predicted"/>